<proteinExistence type="predicted"/>
<accession>R9XKP2</accession>
<gene>
    <name evidence="1" type="primary">bv9.1</name>
    <name evidence="1" type="ORF">CsmBV32.3</name>
</gene>
<evidence type="ECO:0000313" key="1">
    <source>
        <dbReference type="EMBL" id="AGO14441.1"/>
    </source>
</evidence>
<name>R9XKP2_9VIRU</name>
<protein>
    <submittedName>
        <fullName evidence="1">BV9 family protein</fullName>
    </submittedName>
</protein>
<sequence>MAPKIFSVVKLSGILEPDRNSYVIVPTSWINSKDDGSVTIPYPSADQLEDGFKRIITRQAALAEWNEYQGVVEREADTYQAGMLYVKRRDSTPLDEELLMLWTRICLQYIEELGRFHPAVMIFKVWSRFWN</sequence>
<dbReference type="EMBL" id="EF710641">
    <property type="protein sequence ID" value="AGO14441.1"/>
    <property type="molecule type" value="Genomic_DNA"/>
</dbReference>
<organism evidence="1">
    <name type="scientific">Cotesia sesamiae Mombasa bracovirus</name>
    <dbReference type="NCBI Taxonomy" id="452649"/>
    <lineage>
        <taxon>Viruses</taxon>
        <taxon>Viruses incertae sedis</taxon>
        <taxon>Polydnaviriformidae</taxon>
        <taxon>Bracoviriform</taxon>
        <taxon>Cotesia sesamiae bracovirus</taxon>
    </lineage>
</organism>
<reference evidence="1" key="1">
    <citation type="submission" date="2013-06" db="EMBL/GenBank/DDBJ databases">
        <title>Bracovirus Evolution: Comparative Genomics of Multiple Viral and Proviral Genomes.</title>
        <authorList>
            <person name="Desjardins C.A."/>
            <person name="Gundersen-Rindal D.E."/>
            <person name="Hostetler J.B."/>
            <person name="Tallon L.J."/>
            <person name="Utterback T.R."/>
            <person name="Fuester R.W."/>
            <person name="Schatz M.C."/>
            <person name="Pedroni M.J."/>
            <person name="Fadrosh D.W."/>
            <person name="Haas B.J."/>
            <person name="Toms B.S."/>
            <person name="Chen D."/>
            <person name="Nene V."/>
        </authorList>
    </citation>
    <scope>NUCLEOTIDE SEQUENCE</scope>
</reference>